<dbReference type="EMBL" id="WHPN01000375">
    <property type="protein sequence ID" value="KAF4406260.1"/>
    <property type="molecule type" value="Genomic_DNA"/>
</dbReference>
<evidence type="ECO:0000313" key="2">
    <source>
        <dbReference type="Proteomes" id="UP000621266"/>
    </source>
</evidence>
<accession>A0ABQ7FBW0</accession>
<sequence length="219" mass="23037">MSVKDGYLGAAERAVELLEAPEVAAAWERPSALEEMTVGGLAGHLAQQLFIVGSALQVCADPGLRESGPAVVPIALLDHYARAAWIDAPLDGEVNAGIRAKSEEIAAEGAPALAELARTVFAGQRARLAECSGDQAVLLPHTGWALRLDDLLVTRMMEIAVHRDDLAVSVGLEVEELPEAAFDPVLVLLARLAARRHGQAALLRALARAERAPGAINAL</sequence>
<proteinExistence type="predicted"/>
<evidence type="ECO:0008006" key="3">
    <source>
        <dbReference type="Google" id="ProtNLM"/>
    </source>
</evidence>
<gene>
    <name evidence="1" type="ORF">GCU69_25765</name>
</gene>
<name>A0ABQ7FBW0_9ACTN</name>
<reference evidence="1 2" key="1">
    <citation type="submission" date="2019-10" db="EMBL/GenBank/DDBJ databases">
        <title>Streptomyces tenebrisbrunneis sp.nov., an endogenous actinomycete isolated from of Lycium ruthenicum.</title>
        <authorList>
            <person name="Ma L."/>
        </authorList>
    </citation>
    <scope>NUCLEOTIDE SEQUENCE [LARGE SCALE GENOMIC DNA]</scope>
    <source>
        <strain evidence="1 2">TRM 66187</strain>
    </source>
</reference>
<comment type="caution">
    <text evidence="1">The sequence shown here is derived from an EMBL/GenBank/DDBJ whole genome shotgun (WGS) entry which is preliminary data.</text>
</comment>
<dbReference type="SUPFAM" id="SSF109854">
    <property type="entry name" value="DinB/YfiT-like putative metalloenzymes"/>
    <property type="match status" value="1"/>
</dbReference>
<protein>
    <recommendedName>
        <fullName evidence="3">Mycothiol-dependent maleylpyruvate isomerase metal-binding domain-containing protein</fullName>
    </recommendedName>
</protein>
<dbReference type="RefSeq" id="WP_098753394.1">
    <property type="nucleotide sequence ID" value="NZ_WHPN01000375.1"/>
</dbReference>
<dbReference type="Gene3D" id="1.20.120.450">
    <property type="entry name" value="dinb family like domain"/>
    <property type="match status" value="1"/>
</dbReference>
<dbReference type="Proteomes" id="UP000621266">
    <property type="component" value="Unassembled WGS sequence"/>
</dbReference>
<dbReference type="InterPro" id="IPR034660">
    <property type="entry name" value="DinB/YfiT-like"/>
</dbReference>
<keyword evidence="2" id="KW-1185">Reference proteome</keyword>
<evidence type="ECO:0000313" key="1">
    <source>
        <dbReference type="EMBL" id="KAF4406260.1"/>
    </source>
</evidence>
<organism evidence="1 2">
    <name type="scientific">Streptomyces lycii</name>
    <dbReference type="NCBI Taxonomy" id="2654337"/>
    <lineage>
        <taxon>Bacteria</taxon>
        <taxon>Bacillati</taxon>
        <taxon>Actinomycetota</taxon>
        <taxon>Actinomycetes</taxon>
        <taxon>Kitasatosporales</taxon>
        <taxon>Streptomycetaceae</taxon>
        <taxon>Streptomyces</taxon>
    </lineage>
</organism>